<dbReference type="EMBL" id="AP012273">
    <property type="protein sequence ID" value="BAO45176.1"/>
    <property type="molecule type" value="Genomic_DNA"/>
</dbReference>
<keyword evidence="3" id="KW-1185">Reference proteome</keyword>
<evidence type="ECO:0000313" key="2">
    <source>
        <dbReference type="EMBL" id="BAO45176.1"/>
    </source>
</evidence>
<protein>
    <submittedName>
        <fullName evidence="2">Uncharacterized protein</fullName>
    </submittedName>
</protein>
<name>A0A7U6GK87_9GAMM</name>
<sequence>MITALVFLTLALPPGESEDTTPAGNSPSLELLEYIGGMPEDENGRLIDPMDLPAAESAHPGYSSAIPDTPSVQETPSTP</sequence>
<feature type="region of interest" description="Disordered" evidence="1">
    <location>
        <begin position="40"/>
        <end position="79"/>
    </location>
</feature>
<dbReference type="OrthoDB" id="10005002at2"/>
<reference evidence="2 3" key="1">
    <citation type="journal article" date="2014" name="PLoS ONE">
        <title>Physiological and genomic features of a novel sulfur-oxidizing gammaproteobacterium belonging to a previously uncultivated symbiotic lineage isolated from a hydrothermal vent.</title>
        <authorList>
            <person name="Nunoura T."/>
            <person name="Takaki Y."/>
            <person name="Kazama H."/>
            <person name="Kakuta J."/>
            <person name="Shimamura S."/>
            <person name="Makita H."/>
            <person name="Hirai M."/>
            <person name="Miyazaki M."/>
            <person name="Takai K."/>
        </authorList>
    </citation>
    <scope>NUCLEOTIDE SEQUENCE [LARGE SCALE GENOMIC DNA]</scope>
    <source>
        <strain evidence="2 3">Hiromi1</strain>
    </source>
</reference>
<dbReference type="KEGG" id="tbn:TBH_C2265"/>
<evidence type="ECO:0000313" key="3">
    <source>
        <dbReference type="Proteomes" id="UP000031631"/>
    </source>
</evidence>
<organism evidence="2 3">
    <name type="scientific">Thiolapillus brandeum</name>
    <dbReference type="NCBI Taxonomy" id="1076588"/>
    <lineage>
        <taxon>Bacteria</taxon>
        <taxon>Pseudomonadati</taxon>
        <taxon>Pseudomonadota</taxon>
        <taxon>Gammaproteobacteria</taxon>
        <taxon>Chromatiales</taxon>
        <taxon>Sedimenticolaceae</taxon>
        <taxon>Thiolapillus</taxon>
    </lineage>
</organism>
<evidence type="ECO:0000256" key="1">
    <source>
        <dbReference type="SAM" id="MobiDB-lite"/>
    </source>
</evidence>
<accession>A0A7U6GK87</accession>
<feature type="compositionally biased region" description="Polar residues" evidence="1">
    <location>
        <begin position="70"/>
        <end position="79"/>
    </location>
</feature>
<dbReference type="AlphaFoldDB" id="A0A7U6GK87"/>
<gene>
    <name evidence="2" type="ORF">TBH_C2265</name>
</gene>
<proteinExistence type="predicted"/>
<dbReference type="RefSeq" id="WP_041068530.1">
    <property type="nucleotide sequence ID" value="NZ_AP012273.1"/>
</dbReference>
<dbReference type="Proteomes" id="UP000031631">
    <property type="component" value="Chromosome"/>
</dbReference>